<dbReference type="Proteomes" id="UP000003039">
    <property type="component" value="Unassembled WGS sequence"/>
</dbReference>
<gene>
    <name evidence="1" type="ORF">CtesDRAFT_PD2672</name>
</gene>
<comment type="caution">
    <text evidence="1">The sequence shown here is derived from an EMBL/GenBank/DDBJ whole genome shotgun (WGS) entry which is preliminary data.</text>
</comment>
<sequence>MQAANWFGRGANVALGDVSAHLYVEFDGRNIDLQRLSAFTMVTR</sequence>
<accession>B7WVV4</accession>
<proteinExistence type="predicted"/>
<organism evidence="1 2">
    <name type="scientific">Comamonas testosteroni (strain DSM 14576 / KF-1)</name>
    <name type="common">Pseudomonas testosteroni</name>
    <dbReference type="NCBI Taxonomy" id="399795"/>
    <lineage>
        <taxon>Bacteria</taxon>
        <taxon>Pseudomonadati</taxon>
        <taxon>Pseudomonadota</taxon>
        <taxon>Betaproteobacteria</taxon>
        <taxon>Burkholderiales</taxon>
        <taxon>Comamonadaceae</taxon>
        <taxon>Comamonas</taxon>
    </lineage>
</organism>
<evidence type="ECO:0000313" key="1">
    <source>
        <dbReference type="EMBL" id="EED67726.1"/>
    </source>
</evidence>
<evidence type="ECO:0000313" key="2">
    <source>
        <dbReference type="Proteomes" id="UP000003039"/>
    </source>
</evidence>
<protein>
    <submittedName>
        <fullName evidence="1">Uncharacterized protein</fullName>
    </submittedName>
</protein>
<dbReference type="AlphaFoldDB" id="B7WVV4"/>
<dbReference type="EMBL" id="AAUJ02000001">
    <property type="protein sequence ID" value="EED67726.1"/>
    <property type="molecule type" value="Genomic_DNA"/>
</dbReference>
<reference evidence="1 2" key="1">
    <citation type="journal article" date="2004" name="Appl. Environ. Microbiol.">
        <title>Mineralization of individual congeners of linear alkylbenzenesulfonate by defined pairs of heterotrophic bacteria.</title>
        <authorList>
            <person name="Schleheck D."/>
            <person name="Knepper T.P."/>
            <person name="Fischer K."/>
            <person name="Cook A.M."/>
        </authorList>
    </citation>
    <scope>NUCLEOTIDE SEQUENCE [LARGE SCALE GENOMIC DNA]</scope>
    <source>
        <strain evidence="2">DSM 14576 / KF-1</strain>
    </source>
</reference>
<name>B7WVV4_COMTK</name>